<name>A0ABZ1C9K9_9BACT</name>
<dbReference type="RefSeq" id="WP_221032494.1">
    <property type="nucleotide sequence ID" value="NZ_CP139781.1"/>
</dbReference>
<evidence type="ECO:0000313" key="3">
    <source>
        <dbReference type="EMBL" id="WRQ88379.1"/>
    </source>
</evidence>
<evidence type="ECO:0000313" key="4">
    <source>
        <dbReference type="Proteomes" id="UP000738431"/>
    </source>
</evidence>
<accession>A0ABZ1C9K9</accession>
<keyword evidence="1" id="KW-0732">Signal</keyword>
<dbReference type="Proteomes" id="UP000738431">
    <property type="component" value="Chromosome"/>
</dbReference>
<dbReference type="InterPro" id="IPR025164">
    <property type="entry name" value="Toastrack_DUF4097"/>
</dbReference>
<feature type="domain" description="DUF4097" evidence="2">
    <location>
        <begin position="126"/>
        <end position="252"/>
    </location>
</feature>
<protein>
    <submittedName>
        <fullName evidence="3">DUF4097 family beta strand repeat-containing protein</fullName>
    </submittedName>
</protein>
<evidence type="ECO:0000256" key="1">
    <source>
        <dbReference type="SAM" id="SignalP"/>
    </source>
</evidence>
<proteinExistence type="predicted"/>
<sequence>MKLRPFLIALFAFTLSLSARADWGSKVTEPFEFEGSFSPDGIVQVENVNGRITIEAWDRDAYAISGEKRAKNDDDLELIKIEQEIDRDRIYFKVKLGKKKGWFNWGNVNGSVNVTLHVPATVTVKEVSTVNGDVRISGLTGRTHASTVNGGLEAYNLAGATHMSTVNGGIRAEFTHVDPDARLEFSTVNGGIRLSLPADAGVHVSASVVNGHVEADLPITMKGRIGKKSINGTIGDGSASLKASTVNGSIRIYGTDT</sequence>
<evidence type="ECO:0000259" key="2">
    <source>
        <dbReference type="Pfam" id="PF13349"/>
    </source>
</evidence>
<organism evidence="3 4">
    <name type="scientific">Actomonas aquatica</name>
    <dbReference type="NCBI Taxonomy" id="2866162"/>
    <lineage>
        <taxon>Bacteria</taxon>
        <taxon>Pseudomonadati</taxon>
        <taxon>Verrucomicrobiota</taxon>
        <taxon>Opitutia</taxon>
        <taxon>Opitutales</taxon>
        <taxon>Opitutaceae</taxon>
        <taxon>Actomonas</taxon>
    </lineage>
</organism>
<dbReference type="EMBL" id="CP139781">
    <property type="protein sequence ID" value="WRQ88379.1"/>
    <property type="molecule type" value="Genomic_DNA"/>
</dbReference>
<gene>
    <name evidence="3" type="ORF">K1X11_003120</name>
</gene>
<feature type="signal peptide" evidence="1">
    <location>
        <begin position="1"/>
        <end position="21"/>
    </location>
</feature>
<reference evidence="3 4" key="2">
    <citation type="submission" date="2023-12" db="EMBL/GenBank/DDBJ databases">
        <title>Description of an unclassified Opitutus bacterium of Verrucomicrobiota.</title>
        <authorList>
            <person name="Zhang D.-F."/>
        </authorList>
    </citation>
    <scope>NUCLEOTIDE SEQUENCE [LARGE SCALE GENOMIC DNA]</scope>
    <source>
        <strain evidence="3 4">WL0086</strain>
    </source>
</reference>
<reference evidence="3 4" key="1">
    <citation type="submission" date="2021-08" db="EMBL/GenBank/DDBJ databases">
        <authorList>
            <person name="Zhang D."/>
            <person name="Zhang A."/>
            <person name="Wang L."/>
        </authorList>
    </citation>
    <scope>NUCLEOTIDE SEQUENCE [LARGE SCALE GENOMIC DNA]</scope>
    <source>
        <strain evidence="3 4">WL0086</strain>
    </source>
</reference>
<feature type="chain" id="PRO_5045702517" evidence="1">
    <location>
        <begin position="22"/>
        <end position="257"/>
    </location>
</feature>
<dbReference type="Pfam" id="PF13349">
    <property type="entry name" value="DUF4097"/>
    <property type="match status" value="1"/>
</dbReference>
<keyword evidence="4" id="KW-1185">Reference proteome</keyword>